<protein>
    <submittedName>
        <fullName evidence="1">Uncharacterized protein</fullName>
    </submittedName>
</protein>
<name>A0A841XVE1_9LIST</name>
<comment type="caution">
    <text evidence="1">The sequence shown here is derived from an EMBL/GenBank/DDBJ whole genome shotgun (WGS) entry which is preliminary data.</text>
</comment>
<evidence type="ECO:0000313" key="1">
    <source>
        <dbReference type="EMBL" id="MBC1316623.1"/>
    </source>
</evidence>
<dbReference type="EMBL" id="JAAROV010000002">
    <property type="protein sequence ID" value="MBC1316623.1"/>
    <property type="molecule type" value="Genomic_DNA"/>
</dbReference>
<gene>
    <name evidence="1" type="ORF">HB811_07550</name>
</gene>
<dbReference type="Proteomes" id="UP000543379">
    <property type="component" value="Unassembled WGS sequence"/>
</dbReference>
<dbReference type="AlphaFoldDB" id="A0A841XVE1"/>
<organism evidence="1 2">
    <name type="scientific">Listeria booriae</name>
    <dbReference type="NCBI Taxonomy" id="1552123"/>
    <lineage>
        <taxon>Bacteria</taxon>
        <taxon>Bacillati</taxon>
        <taxon>Bacillota</taxon>
        <taxon>Bacilli</taxon>
        <taxon>Bacillales</taxon>
        <taxon>Listeriaceae</taxon>
        <taxon>Listeria</taxon>
    </lineage>
</organism>
<reference evidence="1 2" key="1">
    <citation type="submission" date="2020-03" db="EMBL/GenBank/DDBJ databases">
        <title>Soil Listeria distribution.</title>
        <authorList>
            <person name="Liao J."/>
            <person name="Wiedmann M."/>
        </authorList>
    </citation>
    <scope>NUCLEOTIDE SEQUENCE [LARGE SCALE GENOMIC DNA]</scope>
    <source>
        <strain evidence="1 2">FSL L7-1816</strain>
    </source>
</reference>
<accession>A0A841XVE1</accession>
<dbReference type="RefSeq" id="WP_185382246.1">
    <property type="nucleotide sequence ID" value="NZ_JAAROV010000002.1"/>
</dbReference>
<sequence>MTQSQNEKDRECVNRAIELCDIAGRGGLGKINNNPLVQTILLADRLLKERENAEVVYKLYDKKRAETHCYKNTSYLYNDEFKQEKGIWIPSEEDE</sequence>
<proteinExistence type="predicted"/>
<evidence type="ECO:0000313" key="2">
    <source>
        <dbReference type="Proteomes" id="UP000543379"/>
    </source>
</evidence>